<evidence type="ECO:0000256" key="17">
    <source>
        <dbReference type="ARBA" id="ARBA00041808"/>
    </source>
</evidence>
<feature type="domain" description="Fibronectin type III-like" evidence="19">
    <location>
        <begin position="735"/>
        <end position="799"/>
    </location>
</feature>
<gene>
    <name evidence="20" type="ORF">BCV69DRAFT_257494</name>
</gene>
<keyword evidence="21" id="KW-1185">Reference proteome</keyword>
<dbReference type="PANTHER" id="PTHR42715">
    <property type="entry name" value="BETA-GLUCOSIDASE"/>
    <property type="match status" value="1"/>
</dbReference>
<dbReference type="InterPro" id="IPR036881">
    <property type="entry name" value="Glyco_hydro_3_C_sf"/>
</dbReference>
<dbReference type="Gene3D" id="2.60.40.10">
    <property type="entry name" value="Immunoglobulins"/>
    <property type="match status" value="1"/>
</dbReference>
<dbReference type="InterPro" id="IPR026891">
    <property type="entry name" value="Fn3-like"/>
</dbReference>
<comment type="function">
    <text evidence="13">Beta-glucosidases are one of a number of cellulolytic enzymes involved in the degradation of cellulosic biomass. Catalyzes the last step releasing glucose from the inhibitory cellobiose.</text>
</comment>
<comment type="subcellular location">
    <subcellularLocation>
        <location evidence="2">Secreted</location>
    </subcellularLocation>
</comment>
<keyword evidence="12" id="KW-0624">Polysaccharide degradation</keyword>
<comment type="similarity">
    <text evidence="4">Belongs to the glycosyl hydrolase 3 family.</text>
</comment>
<name>A0A316UCK7_9BASI</name>
<evidence type="ECO:0000256" key="4">
    <source>
        <dbReference type="ARBA" id="ARBA00005336"/>
    </source>
</evidence>
<dbReference type="GeneID" id="37012361"/>
<dbReference type="Gene3D" id="3.20.20.300">
    <property type="entry name" value="Glycoside hydrolase, family 3, N-terminal domain"/>
    <property type="match status" value="1"/>
</dbReference>
<keyword evidence="8" id="KW-0378">Hydrolase</keyword>
<dbReference type="AlphaFoldDB" id="A0A316UCK7"/>
<dbReference type="GO" id="GO:0009251">
    <property type="term" value="P:glucan catabolic process"/>
    <property type="evidence" value="ECO:0007669"/>
    <property type="project" value="TreeGrafter"/>
</dbReference>
<dbReference type="InterPro" id="IPR050288">
    <property type="entry name" value="Cellulose_deg_GH3"/>
</dbReference>
<accession>A0A316UCK7</accession>
<dbReference type="SUPFAM" id="SSF52279">
    <property type="entry name" value="Beta-D-glucan exohydrolase, C-terminal domain"/>
    <property type="match status" value="1"/>
</dbReference>
<dbReference type="STRING" id="1684307.A0A316UCK7"/>
<reference evidence="20 21" key="1">
    <citation type="journal article" date="2018" name="Mol. Biol. Evol.">
        <title>Broad Genomic Sampling Reveals a Smut Pathogenic Ancestry of the Fungal Clade Ustilaginomycotina.</title>
        <authorList>
            <person name="Kijpornyongpan T."/>
            <person name="Mondo S.J."/>
            <person name="Barry K."/>
            <person name="Sandor L."/>
            <person name="Lee J."/>
            <person name="Lipzen A."/>
            <person name="Pangilinan J."/>
            <person name="LaButti K."/>
            <person name="Hainaut M."/>
            <person name="Henrissat B."/>
            <person name="Grigoriev I.V."/>
            <person name="Spatafora J.W."/>
            <person name="Aime M.C."/>
        </authorList>
    </citation>
    <scope>NUCLEOTIDE SEQUENCE [LARGE SCALE GENOMIC DNA]</scope>
    <source>
        <strain evidence="20 21">MCA 4718</strain>
    </source>
</reference>
<dbReference type="Pfam" id="PF00933">
    <property type="entry name" value="Glyco_hydro_3"/>
    <property type="match status" value="1"/>
</dbReference>
<protein>
    <recommendedName>
        <fullName evidence="14">Probable beta-glucosidase G</fullName>
        <ecNumber evidence="5">3.2.1.21</ecNumber>
    </recommendedName>
    <alternativeName>
        <fullName evidence="15">Beta-D-glucoside glucohydrolase G</fullName>
    </alternativeName>
    <alternativeName>
        <fullName evidence="16">Cellobiase G</fullName>
    </alternativeName>
    <alternativeName>
        <fullName evidence="17">Gentiobiase G</fullName>
    </alternativeName>
</protein>
<dbReference type="Pfam" id="PF01915">
    <property type="entry name" value="Glyco_hydro_3_C"/>
    <property type="match status" value="1"/>
</dbReference>
<dbReference type="InterPro" id="IPR002772">
    <property type="entry name" value="Glyco_hydro_3_C"/>
</dbReference>
<dbReference type="OrthoDB" id="416222at2759"/>
<evidence type="ECO:0000256" key="12">
    <source>
        <dbReference type="ARBA" id="ARBA00023326"/>
    </source>
</evidence>
<dbReference type="Gene3D" id="3.40.50.1700">
    <property type="entry name" value="Glycoside hydrolase family 3 C-terminal domain"/>
    <property type="match status" value="1"/>
</dbReference>
<dbReference type="EMBL" id="KZ819323">
    <property type="protein sequence ID" value="PWN22564.1"/>
    <property type="molecule type" value="Genomic_DNA"/>
</dbReference>
<dbReference type="Pfam" id="PF14310">
    <property type="entry name" value="Fn3-like"/>
    <property type="match status" value="1"/>
</dbReference>
<evidence type="ECO:0000259" key="19">
    <source>
        <dbReference type="SMART" id="SM01217"/>
    </source>
</evidence>
<evidence type="ECO:0000256" key="9">
    <source>
        <dbReference type="ARBA" id="ARBA00023180"/>
    </source>
</evidence>
<evidence type="ECO:0000256" key="14">
    <source>
        <dbReference type="ARBA" id="ARBA00039579"/>
    </source>
</evidence>
<evidence type="ECO:0000256" key="15">
    <source>
        <dbReference type="ARBA" id="ARBA00041276"/>
    </source>
</evidence>
<keyword evidence="11" id="KW-0326">Glycosidase</keyword>
<dbReference type="FunFam" id="3.20.20.300:FF:000002">
    <property type="entry name" value="Probable beta-glucosidase"/>
    <property type="match status" value="1"/>
</dbReference>
<sequence length="814" mass="87850">MRLLTHASLLFLAAGSLATAAPLDDDPTLLLRDWASLSPLRRQQQDNNATAGSYTGPYASGGAWTDAYSQAKALIAQMTIEEKVNITTGHSGPCAGNSGAVPRLGISPLCLQDGPTGVRPARRTSQFPQEVTMAAAWDRDLAAERAQGIAEEMHDKGVNFWLGPVTGGPLGRSALAGRNFEGFSPDSYLSGENSFASVRAAQEVGVVTVAKHFIAYEQETFRDAYSPNQTVIDASGENYQRVLNQLPIDSQLDDRATHEAYMWSFAEAVRAGTGSVMCSYNRVNDTHSCSNSYAMNELLKGELGFQGSVVSDWGGTWSTIHSALAGLDLTMPGQGYGGIFGDFFDGSLIDGVQNGAVPESRLDDMVLRILGPAIHFQGNFTESYPAPTFDINDVNGPTNNVRRDHYKVIDRIGQESVTLLKNNRTLGNHYGLPLRNKKDISSIAILGEDSGPKIHGYTSCGDFGTACAFDTPPGQNGTLSAGGGSGWSYPPYVSDLLAAVSFEARSGGFDINSDTDSYNLAGAAAQAAKSEVAMVSVNAYAREGSDRQNLTLFGGGDALIEAVAAVNNNTIVVIHAPGPVLLEEWVDHPNITSVLFAYYPGQEAGNSLIPVLWGDVSPSGRLPFTIAKSADDYPDIQRNYSLDPSVYFEESTDIDYKLFERRGVEPRYHFGHGLSYTTFSFDSLSVQYNYSADSTSMQKTNEHFDATYGQGDSVYDQLLTASVSVTNEGSVAAKAVPQLYVTLDGVHNLRGFEKVLIQPGETVKVHFSLRRKDVSRWSVKRQEWYIPDGDLLFQVGKSVGHLSTKATFAFTANQ</sequence>
<comment type="catalytic activity">
    <reaction evidence="1">
        <text>Hydrolysis of terminal, non-reducing beta-D-glucosyl residues with release of beta-D-glucose.</text>
        <dbReference type="EC" id="3.2.1.21"/>
    </reaction>
</comment>
<proteinExistence type="inferred from homology"/>
<dbReference type="PRINTS" id="PR00133">
    <property type="entry name" value="GLHYDRLASE3"/>
</dbReference>
<keyword evidence="7 18" id="KW-0732">Signal</keyword>
<evidence type="ECO:0000256" key="13">
    <source>
        <dbReference type="ARBA" id="ARBA00024983"/>
    </source>
</evidence>
<evidence type="ECO:0000256" key="10">
    <source>
        <dbReference type="ARBA" id="ARBA00023277"/>
    </source>
</evidence>
<evidence type="ECO:0000256" key="18">
    <source>
        <dbReference type="SAM" id="SignalP"/>
    </source>
</evidence>
<dbReference type="EC" id="3.2.1.21" evidence="5"/>
<evidence type="ECO:0000256" key="16">
    <source>
        <dbReference type="ARBA" id="ARBA00041601"/>
    </source>
</evidence>
<evidence type="ECO:0000256" key="2">
    <source>
        <dbReference type="ARBA" id="ARBA00004613"/>
    </source>
</evidence>
<evidence type="ECO:0000256" key="6">
    <source>
        <dbReference type="ARBA" id="ARBA00022525"/>
    </source>
</evidence>
<dbReference type="InterPro" id="IPR017853">
    <property type="entry name" value="GH"/>
</dbReference>
<evidence type="ECO:0000313" key="21">
    <source>
        <dbReference type="Proteomes" id="UP000245942"/>
    </source>
</evidence>
<comment type="pathway">
    <text evidence="3">Glycan metabolism; cellulose degradation.</text>
</comment>
<dbReference type="RefSeq" id="XP_025349724.1">
    <property type="nucleotide sequence ID" value="XM_025490627.1"/>
</dbReference>
<evidence type="ECO:0000256" key="1">
    <source>
        <dbReference type="ARBA" id="ARBA00000448"/>
    </source>
</evidence>
<dbReference type="SMART" id="SM01217">
    <property type="entry name" value="Fn3_like"/>
    <property type="match status" value="1"/>
</dbReference>
<organism evidence="20 21">
    <name type="scientific">Pseudomicrostroma glucosiphilum</name>
    <dbReference type="NCBI Taxonomy" id="1684307"/>
    <lineage>
        <taxon>Eukaryota</taxon>
        <taxon>Fungi</taxon>
        <taxon>Dikarya</taxon>
        <taxon>Basidiomycota</taxon>
        <taxon>Ustilaginomycotina</taxon>
        <taxon>Exobasidiomycetes</taxon>
        <taxon>Microstromatales</taxon>
        <taxon>Microstromatales incertae sedis</taxon>
        <taxon>Pseudomicrostroma</taxon>
    </lineage>
</organism>
<keyword evidence="9" id="KW-0325">Glycoprotein</keyword>
<dbReference type="PANTHER" id="PTHR42715:SF12">
    <property type="entry name" value="BETA-GLUCOSIDASE G-RELATED"/>
    <property type="match status" value="1"/>
</dbReference>
<dbReference type="GO" id="GO:0008422">
    <property type="term" value="F:beta-glucosidase activity"/>
    <property type="evidence" value="ECO:0007669"/>
    <property type="project" value="UniProtKB-EC"/>
</dbReference>
<dbReference type="Proteomes" id="UP000245942">
    <property type="component" value="Unassembled WGS sequence"/>
</dbReference>
<evidence type="ECO:0000256" key="7">
    <source>
        <dbReference type="ARBA" id="ARBA00022729"/>
    </source>
</evidence>
<dbReference type="SUPFAM" id="SSF51445">
    <property type="entry name" value="(Trans)glycosidases"/>
    <property type="match status" value="1"/>
</dbReference>
<dbReference type="InterPro" id="IPR013783">
    <property type="entry name" value="Ig-like_fold"/>
</dbReference>
<dbReference type="GO" id="GO:0005576">
    <property type="term" value="C:extracellular region"/>
    <property type="evidence" value="ECO:0007669"/>
    <property type="project" value="UniProtKB-SubCell"/>
</dbReference>
<evidence type="ECO:0000256" key="5">
    <source>
        <dbReference type="ARBA" id="ARBA00012744"/>
    </source>
</evidence>
<dbReference type="InterPro" id="IPR036962">
    <property type="entry name" value="Glyco_hydro_3_N_sf"/>
</dbReference>
<dbReference type="InterPro" id="IPR001764">
    <property type="entry name" value="Glyco_hydro_3_N"/>
</dbReference>
<evidence type="ECO:0000256" key="11">
    <source>
        <dbReference type="ARBA" id="ARBA00023295"/>
    </source>
</evidence>
<evidence type="ECO:0000256" key="3">
    <source>
        <dbReference type="ARBA" id="ARBA00004987"/>
    </source>
</evidence>
<keyword evidence="6" id="KW-0964">Secreted</keyword>
<feature type="signal peptide" evidence="18">
    <location>
        <begin position="1"/>
        <end position="20"/>
    </location>
</feature>
<keyword evidence="10" id="KW-0119">Carbohydrate metabolism</keyword>
<evidence type="ECO:0000313" key="20">
    <source>
        <dbReference type="EMBL" id="PWN22564.1"/>
    </source>
</evidence>
<feature type="chain" id="PRO_5016406884" description="Probable beta-glucosidase G" evidence="18">
    <location>
        <begin position="21"/>
        <end position="814"/>
    </location>
</feature>
<evidence type="ECO:0000256" key="8">
    <source>
        <dbReference type="ARBA" id="ARBA00022801"/>
    </source>
</evidence>